<dbReference type="GO" id="GO:0004386">
    <property type="term" value="F:helicase activity"/>
    <property type="evidence" value="ECO:0007669"/>
    <property type="project" value="UniProtKB-KW"/>
</dbReference>
<keyword evidence="5" id="KW-0347">Helicase</keyword>
<evidence type="ECO:0000313" key="6">
    <source>
        <dbReference type="Proteomes" id="UP000662185"/>
    </source>
</evidence>
<dbReference type="Proteomes" id="UP000662185">
    <property type="component" value="Unassembled WGS sequence"/>
</dbReference>
<dbReference type="InterPro" id="IPR014001">
    <property type="entry name" value="Helicase_ATP-bd"/>
</dbReference>
<dbReference type="CDD" id="cd18793">
    <property type="entry name" value="SF2_C_SNF"/>
    <property type="match status" value="1"/>
</dbReference>
<dbReference type="InterPro" id="IPR001736">
    <property type="entry name" value="PLipase_D/transphosphatidylase"/>
</dbReference>
<dbReference type="AlphaFoldDB" id="A0A926WLU1"/>
<dbReference type="Pfam" id="PF13091">
    <property type="entry name" value="PLDc_2"/>
    <property type="match status" value="1"/>
</dbReference>
<evidence type="ECO:0000256" key="1">
    <source>
        <dbReference type="ARBA" id="ARBA00022801"/>
    </source>
</evidence>
<dbReference type="InterPro" id="IPR038718">
    <property type="entry name" value="SNF2-like_sf"/>
</dbReference>
<dbReference type="InterPro" id="IPR001650">
    <property type="entry name" value="Helicase_C-like"/>
</dbReference>
<dbReference type="SMART" id="SM00490">
    <property type="entry name" value="HELICc"/>
    <property type="match status" value="1"/>
</dbReference>
<dbReference type="GO" id="GO:0031297">
    <property type="term" value="P:replication fork processing"/>
    <property type="evidence" value="ECO:0007669"/>
    <property type="project" value="TreeGrafter"/>
</dbReference>
<dbReference type="InterPro" id="IPR049730">
    <property type="entry name" value="SNF2/RAD54-like_C"/>
</dbReference>
<organism evidence="5 6">
    <name type="scientific">Anabaena sphaerica FACHB-251</name>
    <dbReference type="NCBI Taxonomy" id="2692883"/>
    <lineage>
        <taxon>Bacteria</taxon>
        <taxon>Bacillati</taxon>
        <taxon>Cyanobacteriota</taxon>
        <taxon>Cyanophyceae</taxon>
        <taxon>Nostocales</taxon>
        <taxon>Nostocaceae</taxon>
        <taxon>Anabaena</taxon>
    </lineage>
</organism>
<sequence>MALPDYIDNNQKTLEEVLKELILNESQTNLDIATGYFRIEAWISLEQAFKTLTNLRLLIGRDPTIRPAERDRIDLSRYFRLDVQKQLESEKYKLKYKQQIDRLIEYLQQDHIQVRLYGVIGEGVQFLHAKAYIFDNYSIIGSSNFTPAGLRGNTELNVLNKITVIAQDLRSQWFEKFWNDKSVDQGYKAKLIDALNASKFGSKPYTPYQVFLKALYELFKEDSLPEGDIRTSLELANFQQEGFERAVRLLERHRGCIVADAVGLGKTYIGLRVLDHYLIKDRQPGYVPRALVVCPAQLRDLVWRKKLDEYGIKADVVSQEEISRKTFDLRRYNKYDIIVVDESHNFRNSATNRYRNLQKLLGSGKRSKRVLLLTATPINTSIYDLYHQILLLPCSTETYYRKYGIPHLKTYFKALAKGEEEITELLFQTMVRRSRQDVIKRQLAGEEIYIAGQKIRFPKRKLQQFTYNFEASFQGFYAGIANQIDELHLAPYNIKGFKKQKNKQEEDEVKRNDALVALMKSLYLKRLESSLIAFESSIRNQRNFQERFFSLLQQGKLLDSHNFRKILTAETDEEESSSVEDLIDSLNEIEPQDYHIEKLQSQIKSDLGILNGIMNTLLQIRKDVELGRDYDCKLTAFKQVLSTELKGQKVLVFSYFKDTADYLYNQLLSDQDWLKAMAIDGRKPTIDKITGETPGKQREEKVKRFAPKANGQSEDDQQNLQSQEIDILICTDVLSEGQNLQDAGVLVNYDLHWNPVRMIQRAGRIDRLGTNYEELFIYNCFPEEGLEALLGLVARLQARIAMIGENVGLDGSVLGEIISEKSLEELYRLKKAISDADKEAILEELEQTADLVSLDEMRLPLLEFFQLEGEQAAEEIPLGIHSTRHFYIPEAENGGIFLAFRAKDEHFWHFYSRINGVISFNPDKIITNKLQIFNWLKCKANDFPPPEQLLPAKFDDSIFDVLDAAVCNLMTLFRKQETSNILKPKLSKPLQKIHQALIQFNPIDEDALYQEAKRRILKVITTVNLRIYERDLKLIWEKFAQKKDLNALVFELDEFFVEQDQYHEIDEEAEFNPSTVIKEEDIQLVCYQWFKPE</sequence>
<dbReference type="InterPro" id="IPR025202">
    <property type="entry name" value="PLD-like_dom"/>
</dbReference>
<name>A0A926WLU1_9NOST</name>
<keyword evidence="5" id="KW-0547">Nucleotide-binding</keyword>
<dbReference type="PROSITE" id="PS50035">
    <property type="entry name" value="PLD"/>
    <property type="match status" value="1"/>
</dbReference>
<dbReference type="PANTHER" id="PTHR45766">
    <property type="entry name" value="DNA ANNEALING HELICASE AND ENDONUCLEASE ZRANB3 FAMILY MEMBER"/>
    <property type="match status" value="1"/>
</dbReference>
<dbReference type="Gene3D" id="3.40.50.10810">
    <property type="entry name" value="Tandem AAA-ATPase domain"/>
    <property type="match status" value="2"/>
</dbReference>
<gene>
    <name evidence="5" type="ORF">H6G06_25965</name>
</gene>
<dbReference type="SMART" id="SM00487">
    <property type="entry name" value="DEXDc"/>
    <property type="match status" value="1"/>
</dbReference>
<feature type="domain" description="PLD phosphodiesterase" evidence="2">
    <location>
        <begin position="123"/>
        <end position="149"/>
    </location>
</feature>
<proteinExistence type="predicted"/>
<dbReference type="Pfam" id="PF00271">
    <property type="entry name" value="Helicase_C"/>
    <property type="match status" value="1"/>
</dbReference>
<evidence type="ECO:0000259" key="2">
    <source>
        <dbReference type="PROSITE" id="PS50035"/>
    </source>
</evidence>
<dbReference type="GO" id="GO:0016787">
    <property type="term" value="F:hydrolase activity"/>
    <property type="evidence" value="ECO:0007669"/>
    <property type="project" value="UniProtKB-KW"/>
</dbReference>
<feature type="domain" description="Helicase C-terminal" evidence="4">
    <location>
        <begin position="636"/>
        <end position="815"/>
    </location>
</feature>
<feature type="domain" description="Helicase ATP-binding" evidence="3">
    <location>
        <begin position="247"/>
        <end position="395"/>
    </location>
</feature>
<comment type="caution">
    <text evidence="5">The sequence shown here is derived from an EMBL/GenBank/DDBJ whole genome shotgun (WGS) entry which is preliminary data.</text>
</comment>
<dbReference type="SUPFAM" id="SSF52540">
    <property type="entry name" value="P-loop containing nucleoside triphosphate hydrolases"/>
    <property type="match status" value="2"/>
</dbReference>
<dbReference type="EMBL" id="JACJQU010000032">
    <property type="protein sequence ID" value="MBD2296829.1"/>
    <property type="molecule type" value="Genomic_DNA"/>
</dbReference>
<dbReference type="Pfam" id="PF00176">
    <property type="entry name" value="SNF2-rel_dom"/>
    <property type="match status" value="2"/>
</dbReference>
<dbReference type="InterPro" id="IPR000330">
    <property type="entry name" value="SNF2_N"/>
</dbReference>
<dbReference type="InterPro" id="IPR027417">
    <property type="entry name" value="P-loop_NTPase"/>
</dbReference>
<evidence type="ECO:0000313" key="5">
    <source>
        <dbReference type="EMBL" id="MBD2296829.1"/>
    </source>
</evidence>
<dbReference type="GO" id="GO:0006281">
    <property type="term" value="P:DNA repair"/>
    <property type="evidence" value="ECO:0007669"/>
    <property type="project" value="TreeGrafter"/>
</dbReference>
<dbReference type="GO" id="GO:0005524">
    <property type="term" value="F:ATP binding"/>
    <property type="evidence" value="ECO:0007669"/>
    <property type="project" value="InterPro"/>
</dbReference>
<dbReference type="Gene3D" id="3.40.50.300">
    <property type="entry name" value="P-loop containing nucleotide triphosphate hydrolases"/>
    <property type="match status" value="1"/>
</dbReference>
<dbReference type="PROSITE" id="PS51194">
    <property type="entry name" value="HELICASE_CTER"/>
    <property type="match status" value="1"/>
</dbReference>
<dbReference type="PROSITE" id="PS51192">
    <property type="entry name" value="HELICASE_ATP_BIND_1"/>
    <property type="match status" value="1"/>
</dbReference>
<dbReference type="SMART" id="SM00155">
    <property type="entry name" value="PLDc"/>
    <property type="match status" value="1"/>
</dbReference>
<keyword evidence="5" id="KW-0067">ATP-binding</keyword>
<dbReference type="RefSeq" id="WP_190564948.1">
    <property type="nucleotide sequence ID" value="NZ_JACJQU010000032.1"/>
</dbReference>
<reference evidence="6" key="1">
    <citation type="journal article" date="2020" name="ISME J.">
        <title>Comparative genomics reveals insights into cyanobacterial evolution and habitat adaptation.</title>
        <authorList>
            <person name="Chen M.Y."/>
            <person name="Teng W.K."/>
            <person name="Zhao L."/>
            <person name="Hu C.X."/>
            <person name="Zhou Y.K."/>
            <person name="Han B.P."/>
            <person name="Song L.R."/>
            <person name="Shu W.S."/>
        </authorList>
    </citation>
    <scope>NUCLEOTIDE SEQUENCE [LARGE SCALE GENOMIC DNA]</scope>
    <source>
        <strain evidence="6">FACHB-251</strain>
    </source>
</reference>
<protein>
    <submittedName>
        <fullName evidence="5">Helicase</fullName>
    </submittedName>
</protein>
<accession>A0A926WLU1</accession>
<dbReference type="Gene3D" id="3.30.870.10">
    <property type="entry name" value="Endonuclease Chain A"/>
    <property type="match status" value="1"/>
</dbReference>
<keyword evidence="6" id="KW-1185">Reference proteome</keyword>
<dbReference type="CDD" id="cd09178">
    <property type="entry name" value="PLDc_N_Snf2_like"/>
    <property type="match status" value="1"/>
</dbReference>
<evidence type="ECO:0000259" key="3">
    <source>
        <dbReference type="PROSITE" id="PS51192"/>
    </source>
</evidence>
<dbReference type="SUPFAM" id="SSF56024">
    <property type="entry name" value="Phospholipase D/nuclease"/>
    <property type="match status" value="1"/>
</dbReference>
<dbReference type="GO" id="GO:0006793">
    <property type="term" value="P:phosphorus metabolic process"/>
    <property type="evidence" value="ECO:0007669"/>
    <property type="project" value="UniProtKB-ARBA"/>
</dbReference>
<keyword evidence="1" id="KW-0378">Hydrolase</keyword>
<dbReference type="PANTHER" id="PTHR45766:SF6">
    <property type="entry name" value="SWI_SNF-RELATED MATRIX-ASSOCIATED ACTIN-DEPENDENT REGULATOR OF CHROMATIN SUBFAMILY A-LIKE PROTEIN 1"/>
    <property type="match status" value="1"/>
</dbReference>
<evidence type="ECO:0000259" key="4">
    <source>
        <dbReference type="PROSITE" id="PS51194"/>
    </source>
</evidence>